<comment type="similarity">
    <text evidence="4 9 10">Belongs to the HisA/HisF family.</text>
</comment>
<feature type="active site" description="Proton acceptor" evidence="9">
    <location>
        <position position="8"/>
    </location>
</feature>
<dbReference type="GO" id="GO:0003949">
    <property type="term" value="F:1-(5-phosphoribosyl)-5-[(5-phosphoribosylamino)methylideneamino]imidazole-4-carboxamide isomerase activity"/>
    <property type="evidence" value="ECO:0007669"/>
    <property type="project" value="UniProtKB-UniRule"/>
</dbReference>
<dbReference type="Proteomes" id="UP000593594">
    <property type="component" value="Chromosome"/>
</dbReference>
<evidence type="ECO:0000256" key="5">
    <source>
        <dbReference type="ARBA" id="ARBA00022490"/>
    </source>
</evidence>
<evidence type="ECO:0000256" key="11">
    <source>
        <dbReference type="RuleBase" id="RU003658"/>
    </source>
</evidence>
<dbReference type="SUPFAM" id="SSF51366">
    <property type="entry name" value="Ribulose-phoshate binding barrel"/>
    <property type="match status" value="1"/>
</dbReference>
<dbReference type="PANTHER" id="PTHR43090">
    <property type="entry name" value="1-(5-PHOSPHORIBOSYL)-5-[(5-PHOSPHORIBOSYLAMINO)METHYLIDENEAMINO] IMIDAZOLE-4-CARBOXAMIDE ISOMERASE"/>
    <property type="match status" value="1"/>
</dbReference>
<dbReference type="HAMAP" id="MF_01014">
    <property type="entry name" value="HisA"/>
    <property type="match status" value="1"/>
</dbReference>
<protein>
    <recommendedName>
        <fullName evidence="9 11">1-(5-phosphoribosyl)-5-[(5-phosphoribosylamino)methylideneamino] imidazole-4-carboxamide isomerase</fullName>
        <ecNumber evidence="9 11">5.3.1.16</ecNumber>
    </recommendedName>
    <alternativeName>
        <fullName evidence="9">Phosphoribosylformimino-5-aminoimidazole carboxamide ribotide isomerase</fullName>
    </alternativeName>
</protein>
<evidence type="ECO:0000256" key="2">
    <source>
        <dbReference type="ARBA" id="ARBA00004496"/>
    </source>
</evidence>
<name>A0A7S8C4R1_9HYPH</name>
<reference evidence="12 13" key="1">
    <citation type="submission" date="2020-06" db="EMBL/GenBank/DDBJ databases">
        <title>Genome sequence of 2 isolates from Red Sea Mangroves.</title>
        <authorList>
            <person name="Sefrji F."/>
            <person name="Michoud G."/>
            <person name="Merlino G."/>
            <person name="Daffonchio D."/>
        </authorList>
    </citation>
    <scope>NUCLEOTIDE SEQUENCE [LARGE SCALE GENOMIC DNA]</scope>
    <source>
        <strain evidence="12 13">R1DC25</strain>
    </source>
</reference>
<keyword evidence="8 9" id="KW-0413">Isomerase</keyword>
<evidence type="ECO:0000313" key="13">
    <source>
        <dbReference type="Proteomes" id="UP000593594"/>
    </source>
</evidence>
<accession>A0A7S8C4R1</accession>
<comment type="pathway">
    <text evidence="3 9 11">Amino-acid biosynthesis; L-histidine biosynthesis; L-histidine from 5-phospho-alpha-D-ribose 1-diphosphate: step 4/9.</text>
</comment>
<dbReference type="CDD" id="cd04732">
    <property type="entry name" value="HisA"/>
    <property type="match status" value="1"/>
</dbReference>
<dbReference type="InterPro" id="IPR044524">
    <property type="entry name" value="Isoase_HisA-like"/>
</dbReference>
<dbReference type="NCBIfam" id="TIGR00007">
    <property type="entry name" value="1-(5-phosphoribosyl)-5-[(5-phosphoribosylamino)methylideneamino]imidazole-4-carboxamide isomerase"/>
    <property type="match status" value="1"/>
</dbReference>
<dbReference type="GO" id="GO:0000105">
    <property type="term" value="P:L-histidine biosynthetic process"/>
    <property type="evidence" value="ECO:0007669"/>
    <property type="project" value="UniProtKB-UniRule"/>
</dbReference>
<evidence type="ECO:0000256" key="7">
    <source>
        <dbReference type="ARBA" id="ARBA00023102"/>
    </source>
</evidence>
<organism evidence="12 13">
    <name type="scientific">Kaustia mangrovi</name>
    <dbReference type="NCBI Taxonomy" id="2593653"/>
    <lineage>
        <taxon>Bacteria</taxon>
        <taxon>Pseudomonadati</taxon>
        <taxon>Pseudomonadota</taxon>
        <taxon>Alphaproteobacteria</taxon>
        <taxon>Hyphomicrobiales</taxon>
        <taxon>Parvibaculaceae</taxon>
        <taxon>Kaustia</taxon>
    </lineage>
</organism>
<keyword evidence="13" id="KW-1185">Reference proteome</keyword>
<evidence type="ECO:0000256" key="8">
    <source>
        <dbReference type="ARBA" id="ARBA00023235"/>
    </source>
</evidence>
<comment type="subcellular location">
    <subcellularLocation>
        <location evidence="2 9 11">Cytoplasm</location>
    </subcellularLocation>
</comment>
<dbReference type="EMBL" id="CP058214">
    <property type="protein sequence ID" value="QPC43370.1"/>
    <property type="molecule type" value="Genomic_DNA"/>
</dbReference>
<dbReference type="FunFam" id="3.20.20.70:FF:000009">
    <property type="entry name" value="1-(5-phosphoribosyl)-5-[(5-phosphoribosylamino)methylideneamino] imidazole-4-carboxamide isomerase"/>
    <property type="match status" value="1"/>
</dbReference>
<dbReference type="InterPro" id="IPR006062">
    <property type="entry name" value="His_biosynth"/>
</dbReference>
<feature type="active site" description="Proton donor" evidence="9">
    <location>
        <position position="129"/>
    </location>
</feature>
<dbReference type="NCBIfam" id="NF010112">
    <property type="entry name" value="PRK13585.1"/>
    <property type="match status" value="1"/>
</dbReference>
<dbReference type="InterPro" id="IPR006063">
    <property type="entry name" value="HisA_bact_arch"/>
</dbReference>
<evidence type="ECO:0000256" key="1">
    <source>
        <dbReference type="ARBA" id="ARBA00000901"/>
    </source>
</evidence>
<dbReference type="PANTHER" id="PTHR43090:SF2">
    <property type="entry name" value="1-(5-PHOSPHORIBOSYL)-5-[(5-PHOSPHORIBOSYLAMINO)METHYLIDENEAMINO] IMIDAZOLE-4-CARBOXAMIDE ISOMERASE"/>
    <property type="match status" value="1"/>
</dbReference>
<keyword evidence="5 9" id="KW-0963">Cytoplasm</keyword>
<evidence type="ECO:0000256" key="4">
    <source>
        <dbReference type="ARBA" id="ARBA00009667"/>
    </source>
</evidence>
<dbReference type="RefSeq" id="WP_213160733.1">
    <property type="nucleotide sequence ID" value="NZ_CP058214.1"/>
</dbReference>
<dbReference type="KEGG" id="kmn:HW532_12105"/>
<keyword evidence="6 9" id="KW-0028">Amino-acid biosynthesis</keyword>
<dbReference type="GO" id="GO:0005737">
    <property type="term" value="C:cytoplasm"/>
    <property type="evidence" value="ECO:0007669"/>
    <property type="project" value="UniProtKB-SubCell"/>
</dbReference>
<dbReference type="GO" id="GO:0000162">
    <property type="term" value="P:L-tryptophan biosynthetic process"/>
    <property type="evidence" value="ECO:0007669"/>
    <property type="project" value="TreeGrafter"/>
</dbReference>
<dbReference type="Gene3D" id="3.20.20.70">
    <property type="entry name" value="Aldolase class I"/>
    <property type="match status" value="1"/>
</dbReference>
<dbReference type="EC" id="5.3.1.16" evidence="9 11"/>
<dbReference type="InterPro" id="IPR023016">
    <property type="entry name" value="HisA/PriA"/>
</dbReference>
<proteinExistence type="inferred from homology"/>
<dbReference type="Pfam" id="PF00977">
    <property type="entry name" value="His_biosynth"/>
    <property type="match status" value="1"/>
</dbReference>
<evidence type="ECO:0000256" key="6">
    <source>
        <dbReference type="ARBA" id="ARBA00022605"/>
    </source>
</evidence>
<sequence length="245" mass="25616">MILFPAIDLKDGQCVRLVKGEMASATVFNEDPAAQARAFEAAGFEWLHVVDLNGAFEGRSVNADAVERILATVSFPIQLGGGIRDMAGIEAWLSKGVNRVILGTVAVRDPELVHAACRAFPGRIVVGIDAKGGKVAVEGWAETSKLDVIDLARRFEDAGVAAIVHTDIDRDGILSGLNIEATLALARAVSIPVIASGGLASLDDIRRLLEPDAAILEGAISGRALYDGRLDPAEALALIAEAAAC</sequence>
<dbReference type="UniPathway" id="UPA00031">
    <property type="reaction ID" value="UER00009"/>
</dbReference>
<evidence type="ECO:0000256" key="9">
    <source>
        <dbReference type="HAMAP-Rule" id="MF_01014"/>
    </source>
</evidence>
<comment type="catalytic activity">
    <reaction evidence="1 9 11">
        <text>1-(5-phospho-beta-D-ribosyl)-5-[(5-phospho-beta-D-ribosylamino)methylideneamino]imidazole-4-carboxamide = 5-[(5-phospho-1-deoxy-D-ribulos-1-ylimino)methylamino]-1-(5-phospho-beta-D-ribosyl)imidazole-4-carboxamide</text>
        <dbReference type="Rhea" id="RHEA:15469"/>
        <dbReference type="ChEBI" id="CHEBI:58435"/>
        <dbReference type="ChEBI" id="CHEBI:58525"/>
        <dbReference type="EC" id="5.3.1.16"/>
    </reaction>
</comment>
<dbReference type="AlphaFoldDB" id="A0A7S8C4R1"/>
<evidence type="ECO:0000313" key="12">
    <source>
        <dbReference type="EMBL" id="QPC43370.1"/>
    </source>
</evidence>
<evidence type="ECO:0000256" key="10">
    <source>
        <dbReference type="RuleBase" id="RU003657"/>
    </source>
</evidence>
<evidence type="ECO:0000256" key="3">
    <source>
        <dbReference type="ARBA" id="ARBA00005133"/>
    </source>
</evidence>
<dbReference type="InterPro" id="IPR013785">
    <property type="entry name" value="Aldolase_TIM"/>
</dbReference>
<dbReference type="InterPro" id="IPR011060">
    <property type="entry name" value="RibuloseP-bd_barrel"/>
</dbReference>
<gene>
    <name evidence="9 12" type="primary">hisA</name>
    <name evidence="12" type="ORF">HW532_12105</name>
</gene>
<keyword evidence="7 9" id="KW-0368">Histidine biosynthesis</keyword>